<dbReference type="RefSeq" id="WP_379967198.1">
    <property type="nucleotide sequence ID" value="NZ_JBHSGT010000063.1"/>
</dbReference>
<evidence type="ECO:0000313" key="1">
    <source>
        <dbReference type="EMBL" id="MFC4711051.1"/>
    </source>
</evidence>
<name>A0ABV9M5I0_9ENTE</name>
<proteinExistence type="predicted"/>
<keyword evidence="2" id="KW-1185">Reference proteome</keyword>
<protein>
    <submittedName>
        <fullName evidence="1">Uncharacterized protein</fullName>
    </submittedName>
</protein>
<evidence type="ECO:0000313" key="2">
    <source>
        <dbReference type="Proteomes" id="UP001596026"/>
    </source>
</evidence>
<dbReference type="EMBL" id="JBHSGT010000063">
    <property type="protein sequence ID" value="MFC4711051.1"/>
    <property type="molecule type" value="Genomic_DNA"/>
</dbReference>
<sequence length="74" mass="8488">MHYLDNKLLGKYFKSKNGKSRGIIPANGRYIEYVVIEGKPIEGSMLEIFSIDNGIAYVRVNDYLIEESEDFIVI</sequence>
<comment type="caution">
    <text evidence="1">The sequence shown here is derived from an EMBL/GenBank/DDBJ whole genome shotgun (WGS) entry which is preliminary data.</text>
</comment>
<reference evidence="2" key="1">
    <citation type="journal article" date="2019" name="Int. J. Syst. Evol. Microbiol.">
        <title>The Global Catalogue of Microorganisms (GCM) 10K type strain sequencing project: providing services to taxonomists for standard genome sequencing and annotation.</title>
        <authorList>
            <consortium name="The Broad Institute Genomics Platform"/>
            <consortium name="The Broad Institute Genome Sequencing Center for Infectious Disease"/>
            <person name="Wu L."/>
            <person name="Ma J."/>
        </authorList>
    </citation>
    <scope>NUCLEOTIDE SEQUENCE [LARGE SCALE GENOMIC DNA]</scope>
    <source>
        <strain evidence="2">CGMCC 1.19061</strain>
    </source>
</reference>
<organism evidence="1 2">
    <name type="scientific">Enterococcus eurekensis</name>
    <dbReference type="NCBI Taxonomy" id="1159753"/>
    <lineage>
        <taxon>Bacteria</taxon>
        <taxon>Bacillati</taxon>
        <taxon>Bacillota</taxon>
        <taxon>Bacilli</taxon>
        <taxon>Lactobacillales</taxon>
        <taxon>Enterococcaceae</taxon>
        <taxon>Enterococcus</taxon>
    </lineage>
</organism>
<gene>
    <name evidence="1" type="ORF">ACFO3L_10600</name>
</gene>
<accession>A0ABV9M5I0</accession>
<dbReference type="Proteomes" id="UP001596026">
    <property type="component" value="Unassembled WGS sequence"/>
</dbReference>